<dbReference type="AlphaFoldDB" id="A0A061R8B0"/>
<reference evidence="1" key="1">
    <citation type="submission" date="2014-05" db="EMBL/GenBank/DDBJ databases">
        <title>The transcriptome of the halophilic microalga Tetraselmis sp. GSL018 isolated from the Great Salt Lake, Utah.</title>
        <authorList>
            <person name="Jinkerson R.E."/>
            <person name="D'Adamo S."/>
            <person name="Posewitz M.C."/>
        </authorList>
    </citation>
    <scope>NUCLEOTIDE SEQUENCE</scope>
    <source>
        <strain evidence="1">GSL018</strain>
    </source>
</reference>
<feature type="non-terminal residue" evidence="1">
    <location>
        <position position="1"/>
    </location>
</feature>
<name>A0A061R8B0_9CHLO</name>
<proteinExistence type="predicted"/>
<protein>
    <submittedName>
        <fullName evidence="1">Uncharacterized protein</fullName>
    </submittedName>
</protein>
<sequence length="47" mass="5409">SLYIGMTAVYKCSIATEVTGNRGTNTTVKEYRKERRRQKLGYPKLQV</sequence>
<dbReference type="EMBL" id="GBEZ01019661">
    <property type="protein sequence ID" value="JAC66925.1"/>
    <property type="molecule type" value="Transcribed_RNA"/>
</dbReference>
<gene>
    <name evidence="1" type="ORF">TSPGSL018_12439</name>
</gene>
<evidence type="ECO:0000313" key="1">
    <source>
        <dbReference type="EMBL" id="JAC66925.1"/>
    </source>
</evidence>
<accession>A0A061R8B0</accession>
<organism evidence="1">
    <name type="scientific">Tetraselmis sp. GSL018</name>
    <dbReference type="NCBI Taxonomy" id="582737"/>
    <lineage>
        <taxon>Eukaryota</taxon>
        <taxon>Viridiplantae</taxon>
        <taxon>Chlorophyta</taxon>
        <taxon>core chlorophytes</taxon>
        <taxon>Chlorodendrophyceae</taxon>
        <taxon>Chlorodendrales</taxon>
        <taxon>Chlorodendraceae</taxon>
        <taxon>Tetraselmis</taxon>
    </lineage>
</organism>